<dbReference type="EMBL" id="LT629701">
    <property type="protein sequence ID" value="SDM30878.1"/>
    <property type="molecule type" value="Genomic_DNA"/>
</dbReference>
<organism evidence="3 4">
    <name type="scientific">Allokutzneria albata</name>
    <name type="common">Kibdelosporangium albatum</name>
    <dbReference type="NCBI Taxonomy" id="211114"/>
    <lineage>
        <taxon>Bacteria</taxon>
        <taxon>Bacillati</taxon>
        <taxon>Actinomycetota</taxon>
        <taxon>Actinomycetes</taxon>
        <taxon>Pseudonocardiales</taxon>
        <taxon>Pseudonocardiaceae</taxon>
        <taxon>Allokutzneria</taxon>
    </lineage>
</organism>
<evidence type="ECO:0000313" key="4">
    <source>
        <dbReference type="Proteomes" id="UP000183376"/>
    </source>
</evidence>
<name>A0A1G9S5T6_ALLAB</name>
<feature type="signal peptide" evidence="1">
    <location>
        <begin position="1"/>
        <end position="26"/>
    </location>
</feature>
<dbReference type="PANTHER" id="PTHR38593">
    <property type="entry name" value="BLR2558 PROTEIN"/>
    <property type="match status" value="1"/>
</dbReference>
<accession>A0A1G9S5T6</accession>
<dbReference type="PANTHER" id="PTHR38593:SF1">
    <property type="entry name" value="BLR2558 PROTEIN"/>
    <property type="match status" value="1"/>
</dbReference>
<proteinExistence type="predicted"/>
<dbReference type="eggNOG" id="COG3652">
    <property type="taxonomic scope" value="Bacteria"/>
</dbReference>
<keyword evidence="1" id="KW-0732">Signal</keyword>
<feature type="chain" id="PRO_5009245457" evidence="1">
    <location>
        <begin position="27"/>
        <end position="196"/>
    </location>
</feature>
<feature type="domain" description="DUF4142" evidence="2">
    <location>
        <begin position="56"/>
        <end position="187"/>
    </location>
</feature>
<dbReference type="Gene3D" id="1.20.1260.10">
    <property type="match status" value="1"/>
</dbReference>
<keyword evidence="4" id="KW-1185">Reference proteome</keyword>
<gene>
    <name evidence="3" type="ORF">SAMN04489726_0912</name>
</gene>
<reference evidence="3 4" key="1">
    <citation type="submission" date="2016-10" db="EMBL/GenBank/DDBJ databases">
        <authorList>
            <person name="de Groot N.N."/>
        </authorList>
    </citation>
    <scope>NUCLEOTIDE SEQUENCE [LARGE SCALE GENOMIC DNA]</scope>
    <source>
        <strain evidence="3 4">DSM 44149</strain>
    </source>
</reference>
<dbReference type="AlphaFoldDB" id="A0A1G9S5T6"/>
<sequence>MKPLRLVAAAGLAGAIALTGTTVAQAATASGADLRTASAAQSQVEARMALEVSRIDATFMQLGHQFNRFEIMMGRLAMIKGQCFSVRRLGITEARGHARLDQKLMVVAARERVGLPRTLLPAQRQLLADLARKSGTSFDRAWLRAQVVAHQHALVFVRQEAQRLQSREVKQLAREAIPVLQRHLVLVRAAQQACRL</sequence>
<dbReference type="Proteomes" id="UP000183376">
    <property type="component" value="Chromosome I"/>
</dbReference>
<dbReference type="InterPro" id="IPR025419">
    <property type="entry name" value="DUF4142"/>
</dbReference>
<dbReference type="InterPro" id="IPR012347">
    <property type="entry name" value="Ferritin-like"/>
</dbReference>
<dbReference type="Pfam" id="PF13628">
    <property type="entry name" value="DUF4142"/>
    <property type="match status" value="1"/>
</dbReference>
<protein>
    <submittedName>
        <fullName evidence="3">Putative membrane protein</fullName>
    </submittedName>
</protein>
<evidence type="ECO:0000259" key="2">
    <source>
        <dbReference type="Pfam" id="PF13628"/>
    </source>
</evidence>
<evidence type="ECO:0000256" key="1">
    <source>
        <dbReference type="SAM" id="SignalP"/>
    </source>
</evidence>
<evidence type="ECO:0000313" key="3">
    <source>
        <dbReference type="EMBL" id="SDM30878.1"/>
    </source>
</evidence>